<dbReference type="GO" id="GO:0051287">
    <property type="term" value="F:NAD binding"/>
    <property type="evidence" value="ECO:0007669"/>
    <property type="project" value="InterPro"/>
</dbReference>
<dbReference type="PANTHER" id="PTHR43491:SF2">
    <property type="entry name" value="UDP-N-ACETYL-D-MANNOSAMINE DEHYDROGENASE"/>
    <property type="match status" value="1"/>
</dbReference>
<feature type="domain" description="UDP-glucose/GDP-mannose dehydrogenase C-terminal" evidence="5">
    <location>
        <begin position="322"/>
        <end position="423"/>
    </location>
</feature>
<proteinExistence type="inferred from homology"/>
<dbReference type="GO" id="GO:0016628">
    <property type="term" value="F:oxidoreductase activity, acting on the CH-CH group of donors, NAD or NADP as acceptor"/>
    <property type="evidence" value="ECO:0007669"/>
    <property type="project" value="InterPro"/>
</dbReference>
<dbReference type="Proteomes" id="UP000321523">
    <property type="component" value="Unassembled WGS sequence"/>
</dbReference>
<dbReference type="InterPro" id="IPR014027">
    <property type="entry name" value="UDP-Glc/GDP-Man_DH_C"/>
</dbReference>
<evidence type="ECO:0000259" key="5">
    <source>
        <dbReference type="SMART" id="SM00984"/>
    </source>
</evidence>
<gene>
    <name evidence="6" type="primary">capL</name>
    <name evidence="6" type="ORF">SAE02_65950</name>
</gene>
<evidence type="ECO:0000256" key="1">
    <source>
        <dbReference type="ARBA" id="ARBA00006601"/>
    </source>
</evidence>
<evidence type="ECO:0000256" key="2">
    <source>
        <dbReference type="ARBA" id="ARBA00023002"/>
    </source>
</evidence>
<organism evidence="6 7">
    <name type="scientific">Skermanella aerolata</name>
    <dbReference type="NCBI Taxonomy" id="393310"/>
    <lineage>
        <taxon>Bacteria</taxon>
        <taxon>Pseudomonadati</taxon>
        <taxon>Pseudomonadota</taxon>
        <taxon>Alphaproteobacteria</taxon>
        <taxon>Rhodospirillales</taxon>
        <taxon>Azospirillaceae</taxon>
        <taxon>Skermanella</taxon>
    </lineage>
</organism>
<evidence type="ECO:0000256" key="4">
    <source>
        <dbReference type="PIRNR" id="PIRNR000124"/>
    </source>
</evidence>
<dbReference type="SUPFAM" id="SSF48179">
    <property type="entry name" value="6-phosphogluconate dehydrogenase C-terminal domain-like"/>
    <property type="match status" value="1"/>
</dbReference>
<keyword evidence="2" id="KW-0560">Oxidoreductase</keyword>
<dbReference type="GO" id="GO:0000271">
    <property type="term" value="P:polysaccharide biosynthetic process"/>
    <property type="evidence" value="ECO:0007669"/>
    <property type="project" value="InterPro"/>
</dbReference>
<evidence type="ECO:0000313" key="6">
    <source>
        <dbReference type="EMBL" id="GEO42447.1"/>
    </source>
</evidence>
<dbReference type="Pfam" id="PF03720">
    <property type="entry name" value="UDPG_MGDP_dh_C"/>
    <property type="match status" value="1"/>
</dbReference>
<name>A0A512E144_9PROT</name>
<dbReference type="Gene3D" id="3.40.50.720">
    <property type="entry name" value="NAD(P)-binding Rossmann-like Domain"/>
    <property type="match status" value="2"/>
</dbReference>
<dbReference type="AlphaFoldDB" id="A0A512E144"/>
<dbReference type="PIRSF" id="PIRSF500136">
    <property type="entry name" value="UDP_ManNAc_DH"/>
    <property type="match status" value="1"/>
</dbReference>
<dbReference type="RefSeq" id="WP_244619723.1">
    <property type="nucleotide sequence ID" value="NZ_BJYZ01000041.1"/>
</dbReference>
<accession>A0A512E144</accession>
<dbReference type="InterPro" id="IPR017476">
    <property type="entry name" value="UDP-Glc/GDP-Man"/>
</dbReference>
<comment type="similarity">
    <text evidence="1 4">Belongs to the UDP-glucose/GDP-mannose dehydrogenase family.</text>
</comment>
<reference evidence="6 7" key="1">
    <citation type="submission" date="2019-07" db="EMBL/GenBank/DDBJ databases">
        <title>Whole genome shotgun sequence of Skermanella aerolata NBRC 106429.</title>
        <authorList>
            <person name="Hosoyama A."/>
            <person name="Uohara A."/>
            <person name="Ohji S."/>
            <person name="Ichikawa N."/>
        </authorList>
    </citation>
    <scope>NUCLEOTIDE SEQUENCE [LARGE SCALE GENOMIC DNA]</scope>
    <source>
        <strain evidence="6 7">NBRC 106429</strain>
    </source>
</reference>
<dbReference type="NCBIfam" id="TIGR03026">
    <property type="entry name" value="NDP-sugDHase"/>
    <property type="match status" value="1"/>
</dbReference>
<sequence length="435" mass="46859">MRTTKIAVIGLGYVGLPLAVELARHFPTTGFDIDARRIAELRDGHDRTREVGPEDLRGGPLALTSDPALLPGRQFYIVTVPTPVDARNQPDLGAVLAACRTVGAALRDSGKSEADPKPVVVFESTVYPGVTDDICGPALEEASGLVCGRDFFLGYSPERINPGDREHTISRIVKVVAGQTAEVTDRLAEIYGAVTSAGVYRAAGIKVAEAAKVIENAQRDINIAFINEVSMIFGRLGISIHDVLEASSTKWNFLNFRPGMVGGHCIGVDPFYLAHLATSIGHRPEVILAGRRINETMPGYIADQIAERIAAAEAPAVSSRILVLGLTFKENVPDLRNSKVASLVNRLRDHGYRVDVHDPLADPAEAAELYGLTLRPGLENADPYDCIVGAVPHDAYRTLSAPALTRLIRPGGLVADIKGMWRGLTLPEGYPRWVL</sequence>
<dbReference type="InterPro" id="IPR036291">
    <property type="entry name" value="NAD(P)-bd_dom_sf"/>
</dbReference>
<dbReference type="SUPFAM" id="SSF52413">
    <property type="entry name" value="UDP-glucose/GDP-mannose dehydrogenase C-terminal domain"/>
    <property type="match status" value="1"/>
</dbReference>
<evidence type="ECO:0000256" key="3">
    <source>
        <dbReference type="ARBA" id="ARBA00023027"/>
    </source>
</evidence>
<dbReference type="SUPFAM" id="SSF51735">
    <property type="entry name" value="NAD(P)-binding Rossmann-fold domains"/>
    <property type="match status" value="1"/>
</dbReference>
<dbReference type="InterPro" id="IPR036220">
    <property type="entry name" value="UDP-Glc/GDP-Man_DH_C_sf"/>
</dbReference>
<dbReference type="InterPro" id="IPR014026">
    <property type="entry name" value="UDP-Glc/GDP-Man_DH_dimer"/>
</dbReference>
<dbReference type="SMART" id="SM00984">
    <property type="entry name" value="UDPG_MGDP_dh_C"/>
    <property type="match status" value="1"/>
</dbReference>
<dbReference type="EMBL" id="BJYZ01000041">
    <property type="protein sequence ID" value="GEO42447.1"/>
    <property type="molecule type" value="Genomic_DNA"/>
</dbReference>
<dbReference type="PIRSF" id="PIRSF000124">
    <property type="entry name" value="UDPglc_GDPman_dh"/>
    <property type="match status" value="1"/>
</dbReference>
<dbReference type="InterPro" id="IPR008927">
    <property type="entry name" value="6-PGluconate_DH-like_C_sf"/>
</dbReference>
<keyword evidence="3" id="KW-0520">NAD</keyword>
<dbReference type="PANTHER" id="PTHR43491">
    <property type="entry name" value="UDP-N-ACETYL-D-MANNOSAMINE DEHYDROGENASE"/>
    <property type="match status" value="1"/>
</dbReference>
<dbReference type="Pfam" id="PF00984">
    <property type="entry name" value="UDPG_MGDP_dh"/>
    <property type="match status" value="1"/>
</dbReference>
<protein>
    <submittedName>
        <fullName evidence="6">UDP-N-acetyl-D-galactosamine dehydrogenase</fullName>
    </submittedName>
</protein>
<dbReference type="InterPro" id="IPR001732">
    <property type="entry name" value="UDP-Glc/GDP-Man_DH_N"/>
</dbReference>
<dbReference type="GO" id="GO:0016616">
    <property type="term" value="F:oxidoreductase activity, acting on the CH-OH group of donors, NAD or NADP as acceptor"/>
    <property type="evidence" value="ECO:0007669"/>
    <property type="project" value="InterPro"/>
</dbReference>
<evidence type="ECO:0000313" key="7">
    <source>
        <dbReference type="Proteomes" id="UP000321523"/>
    </source>
</evidence>
<comment type="caution">
    <text evidence="6">The sequence shown here is derived from an EMBL/GenBank/DDBJ whole genome shotgun (WGS) entry which is preliminary data.</text>
</comment>
<keyword evidence="7" id="KW-1185">Reference proteome</keyword>
<dbReference type="Pfam" id="PF03721">
    <property type="entry name" value="UDPG_MGDP_dh_N"/>
    <property type="match status" value="1"/>
</dbReference>
<dbReference type="InterPro" id="IPR028359">
    <property type="entry name" value="UDP_ManNAc/GlcNAc_DH"/>
</dbReference>